<dbReference type="Proteomes" id="UP000439903">
    <property type="component" value="Unassembled WGS sequence"/>
</dbReference>
<name>A0A8H4AKA5_GIGMA</name>
<keyword evidence="2" id="KW-1185">Reference proteome</keyword>
<accession>A0A8H4AKA5</accession>
<comment type="caution">
    <text evidence="1">The sequence shown here is derived from an EMBL/GenBank/DDBJ whole genome shotgun (WGS) entry which is preliminary data.</text>
</comment>
<dbReference type="OrthoDB" id="10612505at2759"/>
<reference evidence="1 2" key="1">
    <citation type="journal article" date="2019" name="Environ. Microbiol.">
        <title>At the nexus of three kingdoms: the genome of the mycorrhizal fungus Gigaspora margarita provides insights into plant, endobacterial and fungal interactions.</title>
        <authorList>
            <person name="Venice F."/>
            <person name="Ghignone S."/>
            <person name="Salvioli di Fossalunga A."/>
            <person name="Amselem J."/>
            <person name="Novero M."/>
            <person name="Xianan X."/>
            <person name="Sedzielewska Toro K."/>
            <person name="Morin E."/>
            <person name="Lipzen A."/>
            <person name="Grigoriev I.V."/>
            <person name="Henrissat B."/>
            <person name="Martin F.M."/>
            <person name="Bonfante P."/>
        </authorList>
    </citation>
    <scope>NUCLEOTIDE SEQUENCE [LARGE SCALE GENOMIC DNA]</scope>
    <source>
        <strain evidence="1 2">BEG34</strain>
    </source>
</reference>
<protein>
    <submittedName>
        <fullName evidence="1">Uncharacterized protein</fullName>
    </submittedName>
</protein>
<evidence type="ECO:0000313" key="1">
    <source>
        <dbReference type="EMBL" id="KAF0506299.1"/>
    </source>
</evidence>
<evidence type="ECO:0000313" key="2">
    <source>
        <dbReference type="Proteomes" id="UP000439903"/>
    </source>
</evidence>
<organism evidence="1 2">
    <name type="scientific">Gigaspora margarita</name>
    <dbReference type="NCBI Taxonomy" id="4874"/>
    <lineage>
        <taxon>Eukaryota</taxon>
        <taxon>Fungi</taxon>
        <taxon>Fungi incertae sedis</taxon>
        <taxon>Mucoromycota</taxon>
        <taxon>Glomeromycotina</taxon>
        <taxon>Glomeromycetes</taxon>
        <taxon>Diversisporales</taxon>
        <taxon>Gigasporaceae</taxon>
        <taxon>Gigaspora</taxon>
    </lineage>
</organism>
<sequence length="92" mass="10383">MDSANNGQYDLRGCYQYGIGVNKHKKGDKTFQMNNGKFENLPESNSKIGIIKSVDETSNDKNNFEMITTWVDNANKIVHGEVATVINDEEIR</sequence>
<proteinExistence type="predicted"/>
<dbReference type="AlphaFoldDB" id="A0A8H4AKA5"/>
<gene>
    <name evidence="1" type="ORF">F8M41_019150</name>
</gene>
<dbReference type="EMBL" id="WTPW01000489">
    <property type="protein sequence ID" value="KAF0506299.1"/>
    <property type="molecule type" value="Genomic_DNA"/>
</dbReference>